<dbReference type="AlphaFoldDB" id="A0AAN4ZH99"/>
<sequence length="129" mass="14596">MKSSLRIPFNSSAVLHSDRRSRDSETQWTPQTPYAAEEREEEETEGEGNHNQNDDSHLDTRISLLDEYPLNRVDIHELMVVIPACTWDRGGETPSVHLNNISLSLSLSLGLKEYLPVLILLPLCGLRCL</sequence>
<dbReference type="Proteomes" id="UP001328107">
    <property type="component" value="Unassembled WGS sequence"/>
</dbReference>
<dbReference type="EMBL" id="BTRK01000002">
    <property type="protein sequence ID" value="GMR36945.1"/>
    <property type="molecule type" value="Genomic_DNA"/>
</dbReference>
<accession>A0AAN4ZH99</accession>
<comment type="caution">
    <text evidence="2">The sequence shown here is derived from an EMBL/GenBank/DDBJ whole genome shotgun (WGS) entry which is preliminary data.</text>
</comment>
<evidence type="ECO:0000313" key="2">
    <source>
        <dbReference type="EMBL" id="GMR36945.1"/>
    </source>
</evidence>
<proteinExistence type="predicted"/>
<organism evidence="2 3">
    <name type="scientific">Pristionchus mayeri</name>
    <dbReference type="NCBI Taxonomy" id="1317129"/>
    <lineage>
        <taxon>Eukaryota</taxon>
        <taxon>Metazoa</taxon>
        <taxon>Ecdysozoa</taxon>
        <taxon>Nematoda</taxon>
        <taxon>Chromadorea</taxon>
        <taxon>Rhabditida</taxon>
        <taxon>Rhabditina</taxon>
        <taxon>Diplogasteromorpha</taxon>
        <taxon>Diplogasteroidea</taxon>
        <taxon>Neodiplogasteridae</taxon>
        <taxon>Pristionchus</taxon>
    </lineage>
</organism>
<feature type="region of interest" description="Disordered" evidence="1">
    <location>
        <begin position="1"/>
        <end position="58"/>
    </location>
</feature>
<reference evidence="3" key="1">
    <citation type="submission" date="2022-10" db="EMBL/GenBank/DDBJ databases">
        <title>Genome assembly of Pristionchus species.</title>
        <authorList>
            <person name="Yoshida K."/>
            <person name="Sommer R.J."/>
        </authorList>
    </citation>
    <scope>NUCLEOTIDE SEQUENCE [LARGE SCALE GENOMIC DNA]</scope>
    <source>
        <strain evidence="3">RS5460</strain>
    </source>
</reference>
<gene>
    <name evidence="2" type="ORF">PMAYCL1PPCAC_07140</name>
</gene>
<feature type="compositionally biased region" description="Basic and acidic residues" evidence="1">
    <location>
        <begin position="16"/>
        <end position="25"/>
    </location>
</feature>
<evidence type="ECO:0000313" key="3">
    <source>
        <dbReference type="Proteomes" id="UP001328107"/>
    </source>
</evidence>
<feature type="compositionally biased region" description="Polar residues" evidence="1">
    <location>
        <begin position="1"/>
        <end position="14"/>
    </location>
</feature>
<protein>
    <submittedName>
        <fullName evidence="2">Uncharacterized protein</fullName>
    </submittedName>
</protein>
<keyword evidence="3" id="KW-1185">Reference proteome</keyword>
<evidence type="ECO:0000256" key="1">
    <source>
        <dbReference type="SAM" id="MobiDB-lite"/>
    </source>
</evidence>
<name>A0AAN4ZH99_9BILA</name>